<dbReference type="NCBIfam" id="TIGR01543">
    <property type="entry name" value="proheadase_HK97"/>
    <property type="match status" value="1"/>
</dbReference>
<evidence type="ECO:0000256" key="1">
    <source>
        <dbReference type="ARBA" id="ARBA00004328"/>
    </source>
</evidence>
<evidence type="ECO:0000256" key="2">
    <source>
        <dbReference type="ARBA" id="ARBA00022612"/>
    </source>
</evidence>
<dbReference type="Pfam" id="PF05065">
    <property type="entry name" value="Phage_capsid"/>
    <property type="match status" value="1"/>
</dbReference>
<organism evidence="7">
    <name type="scientific">Brucella pituitosa</name>
    <dbReference type="NCBI Taxonomy" id="571256"/>
    <lineage>
        <taxon>Bacteria</taxon>
        <taxon>Pseudomonadati</taxon>
        <taxon>Pseudomonadota</taxon>
        <taxon>Alphaproteobacteria</taxon>
        <taxon>Hyphomicrobiales</taxon>
        <taxon>Brucellaceae</taxon>
        <taxon>Brucella/Ochrobactrum group</taxon>
        <taxon>Brucella</taxon>
    </lineage>
</organism>
<feature type="domain" description="Prohead serine protease" evidence="5">
    <location>
        <begin position="14"/>
        <end position="146"/>
    </location>
</feature>
<evidence type="ECO:0000256" key="3">
    <source>
        <dbReference type="ARBA" id="ARBA00022670"/>
    </source>
</evidence>
<comment type="caution">
    <text evidence="7">The sequence shown here is derived from an EMBL/GenBank/DDBJ whole genome shotgun (WGS) entry which is preliminary data.</text>
</comment>
<dbReference type="GO" id="GO:0006508">
    <property type="term" value="P:proteolysis"/>
    <property type="evidence" value="ECO:0007669"/>
    <property type="project" value="UniProtKB-KW"/>
</dbReference>
<dbReference type="SUPFAM" id="SSF56563">
    <property type="entry name" value="Major capsid protein gp5"/>
    <property type="match status" value="1"/>
</dbReference>
<keyword evidence="2" id="KW-1188">Viral release from host cell</keyword>
<accession>A0A643EYU7</accession>
<name>A0A643EYU7_9HYPH</name>
<dbReference type="InterPro" id="IPR024455">
    <property type="entry name" value="Phage_capsid"/>
</dbReference>
<feature type="domain" description="Phage capsid-like C-terminal" evidence="6">
    <location>
        <begin position="272"/>
        <end position="543"/>
    </location>
</feature>
<evidence type="ECO:0000256" key="4">
    <source>
        <dbReference type="ARBA" id="ARBA00022801"/>
    </source>
</evidence>
<dbReference type="AlphaFoldDB" id="A0A643EYU7"/>
<protein>
    <submittedName>
        <fullName evidence="7">Phage major capsid protein</fullName>
    </submittedName>
</protein>
<dbReference type="Gene3D" id="3.30.2400.10">
    <property type="entry name" value="Major capsid protein gp5"/>
    <property type="match status" value="1"/>
</dbReference>
<dbReference type="NCBIfam" id="TIGR01554">
    <property type="entry name" value="major_cap_HK97"/>
    <property type="match status" value="1"/>
</dbReference>
<gene>
    <name evidence="7" type="ORF">F7Q93_15220</name>
</gene>
<dbReference type="EMBL" id="VZPE01000006">
    <property type="protein sequence ID" value="KAB0570589.1"/>
    <property type="molecule type" value="Genomic_DNA"/>
</dbReference>
<sequence>MRKLTLKAASLSVDDEGTITGIAWPFGSPDSEGDVIGEGALRLRGTIPMLWQHDQSEVLGGWSSIAETSRGIEVVGKMLVKEIPRAAEAYSLVKSKSLSGLSLGFLPLVVEPNEFGGDNILEAELAEISLVSVPAHKGAKIITVKSAKSRKGTTMAKAAVKRIVRKELESDNDNIEQVIEEVIEESTLEDRVTSLETDVAEIKSSIGNVEETTENIEKSLSKLTIKSARPGVIRQQENPAEMKRKAFADYLRHGERAALATKSLVKGNDTKGGYVAPPEFVNEMLREIVEFSPVRDYAHVGSTGNNSVILPGRVGTTNAKWKGELETQEESTFDFREVEIPIHEINTYVDVSNQLLEDAAIDVEAEVRMAFAEDLGVKEGYAFVHGTGVKQPEGFLTRDDIAVFDNDHATNINADALIAMLYSHPAYYRNDGGWMMNGTTLGKLRTLKDGQGNFLWQPSYQAGQPETLLGRPVIELLDMPDAAAGAVPIVYGDLNEGYRIYDRVDMEVLVNPFKRAEEGMTRFHVRKRLGAGVVKPKALRKFKMKS</sequence>
<dbReference type="GO" id="GO:0008233">
    <property type="term" value="F:peptidase activity"/>
    <property type="evidence" value="ECO:0007669"/>
    <property type="project" value="UniProtKB-KW"/>
</dbReference>
<dbReference type="RefSeq" id="WP_128094011.1">
    <property type="nucleotide sequence ID" value="NZ_JBHEEN010000006.1"/>
</dbReference>
<comment type="subcellular location">
    <subcellularLocation>
        <location evidence="1">Virion</location>
    </subcellularLocation>
</comment>
<proteinExistence type="predicted"/>
<dbReference type="InterPro" id="IPR054613">
    <property type="entry name" value="Peptidase_S78_dom"/>
</dbReference>
<keyword evidence="4" id="KW-0378">Hydrolase</keyword>
<dbReference type="InterPro" id="IPR006433">
    <property type="entry name" value="Prohead_protease"/>
</dbReference>
<evidence type="ECO:0000313" key="7">
    <source>
        <dbReference type="EMBL" id="KAB0570589.1"/>
    </source>
</evidence>
<dbReference type="SUPFAM" id="SSF50789">
    <property type="entry name" value="Herpes virus serine proteinase, assemblin"/>
    <property type="match status" value="1"/>
</dbReference>
<keyword evidence="3" id="KW-0645">Protease</keyword>
<dbReference type="Pfam" id="PF04586">
    <property type="entry name" value="Peptidase_S78"/>
    <property type="match status" value="1"/>
</dbReference>
<reference evidence="7" key="1">
    <citation type="submission" date="2019-09" db="EMBL/GenBank/DDBJ databases">
        <title>Draft genome sequences of 48 bacterial type strains from the CCUG.</title>
        <authorList>
            <person name="Tunovic T."/>
            <person name="Pineiro-Iglesias B."/>
            <person name="Unosson C."/>
            <person name="Inganas E."/>
            <person name="Ohlen M."/>
            <person name="Cardew S."/>
            <person name="Jensie-Markopoulos S."/>
            <person name="Salva-Serra F."/>
            <person name="Jaen-Luchoro D."/>
            <person name="Karlsson R."/>
            <person name="Svensson-Stadler L."/>
            <person name="Chun J."/>
            <person name="Moore E."/>
        </authorList>
    </citation>
    <scope>NUCLEOTIDE SEQUENCE</scope>
    <source>
        <strain evidence="7">CCUG 50899</strain>
    </source>
</reference>
<evidence type="ECO:0000259" key="6">
    <source>
        <dbReference type="Pfam" id="PF05065"/>
    </source>
</evidence>
<dbReference type="InterPro" id="IPR054612">
    <property type="entry name" value="Phage_capsid-like_C"/>
</dbReference>
<evidence type="ECO:0000259" key="5">
    <source>
        <dbReference type="Pfam" id="PF04586"/>
    </source>
</evidence>
<dbReference type="Gene3D" id="3.30.2320.10">
    <property type="entry name" value="hypothetical protein PF0899 domain"/>
    <property type="match status" value="1"/>
</dbReference>